<keyword evidence="5 7" id="KW-0378">Hydrolase</keyword>
<dbReference type="InterPro" id="IPR001563">
    <property type="entry name" value="Peptidase_S10"/>
</dbReference>
<protein>
    <recommendedName>
        <fullName evidence="7">Carboxypeptidase</fullName>
        <ecNumber evidence="7">3.4.16.-</ecNumber>
    </recommendedName>
</protein>
<name>A0AB34IKD8_PRYPA</name>
<evidence type="ECO:0000256" key="1">
    <source>
        <dbReference type="ARBA" id="ARBA00009431"/>
    </source>
</evidence>
<comment type="caution">
    <text evidence="8">The sequence shown here is derived from an EMBL/GenBank/DDBJ whole genome shotgun (WGS) entry which is preliminary data.</text>
</comment>
<feature type="signal peptide" evidence="7">
    <location>
        <begin position="1"/>
        <end position="20"/>
    </location>
</feature>
<dbReference type="Gene3D" id="3.40.50.1820">
    <property type="entry name" value="alpha/beta hydrolase"/>
    <property type="match status" value="1"/>
</dbReference>
<dbReference type="PROSITE" id="PS00560">
    <property type="entry name" value="CARBOXYPEPT_SER_HIS"/>
    <property type="match status" value="1"/>
</dbReference>
<dbReference type="Gene3D" id="1.10.287.410">
    <property type="match status" value="1"/>
</dbReference>
<feature type="chain" id="PRO_5044046768" description="Carboxypeptidase" evidence="7">
    <location>
        <begin position="21"/>
        <end position="442"/>
    </location>
</feature>
<organism evidence="8 9">
    <name type="scientific">Prymnesium parvum</name>
    <name type="common">Toxic golden alga</name>
    <dbReference type="NCBI Taxonomy" id="97485"/>
    <lineage>
        <taxon>Eukaryota</taxon>
        <taxon>Haptista</taxon>
        <taxon>Haptophyta</taxon>
        <taxon>Prymnesiophyceae</taxon>
        <taxon>Prymnesiales</taxon>
        <taxon>Prymnesiaceae</taxon>
        <taxon>Prymnesium</taxon>
    </lineage>
</organism>
<dbReference type="EMBL" id="JBGBPQ010000024">
    <property type="protein sequence ID" value="KAL1500122.1"/>
    <property type="molecule type" value="Genomic_DNA"/>
</dbReference>
<proteinExistence type="inferred from homology"/>
<evidence type="ECO:0000256" key="3">
    <source>
        <dbReference type="ARBA" id="ARBA00022670"/>
    </source>
</evidence>
<dbReference type="GO" id="GO:0004185">
    <property type="term" value="F:serine-type carboxypeptidase activity"/>
    <property type="evidence" value="ECO:0007669"/>
    <property type="project" value="UniProtKB-UniRule"/>
</dbReference>
<keyword evidence="6" id="KW-0325">Glycoprotein</keyword>
<dbReference type="EC" id="3.4.16.-" evidence="7"/>
<dbReference type="InterPro" id="IPR018202">
    <property type="entry name" value="Ser_caboxypep_ser_AS"/>
</dbReference>
<dbReference type="Proteomes" id="UP001515480">
    <property type="component" value="Unassembled WGS sequence"/>
</dbReference>
<keyword evidence="3 7" id="KW-0645">Protease</keyword>
<dbReference type="InterPro" id="IPR033124">
    <property type="entry name" value="Ser_caboxypep_his_AS"/>
</dbReference>
<dbReference type="GO" id="GO:0006508">
    <property type="term" value="P:proteolysis"/>
    <property type="evidence" value="ECO:0007669"/>
    <property type="project" value="UniProtKB-KW"/>
</dbReference>
<evidence type="ECO:0000256" key="6">
    <source>
        <dbReference type="ARBA" id="ARBA00023180"/>
    </source>
</evidence>
<gene>
    <name evidence="8" type="ORF">AB1Y20_012795</name>
</gene>
<keyword evidence="9" id="KW-1185">Reference proteome</keyword>
<dbReference type="PROSITE" id="PS00131">
    <property type="entry name" value="CARBOXYPEPT_SER_SER"/>
    <property type="match status" value="1"/>
</dbReference>
<dbReference type="Pfam" id="PF00450">
    <property type="entry name" value="Peptidase_S10"/>
    <property type="match status" value="1"/>
</dbReference>
<keyword evidence="4 7" id="KW-0732">Signal</keyword>
<dbReference type="SUPFAM" id="SSF53474">
    <property type="entry name" value="alpha/beta-Hydrolases"/>
    <property type="match status" value="1"/>
</dbReference>
<evidence type="ECO:0000256" key="2">
    <source>
        <dbReference type="ARBA" id="ARBA00022645"/>
    </source>
</evidence>
<dbReference type="PANTHER" id="PTHR11802:SF113">
    <property type="entry name" value="SERINE CARBOXYPEPTIDASE CTSA-4.1"/>
    <property type="match status" value="1"/>
</dbReference>
<dbReference type="PRINTS" id="PR00724">
    <property type="entry name" value="CRBOXYPTASEC"/>
</dbReference>
<keyword evidence="2 7" id="KW-0121">Carboxypeptidase</keyword>
<evidence type="ECO:0000256" key="4">
    <source>
        <dbReference type="ARBA" id="ARBA00022729"/>
    </source>
</evidence>
<comment type="similarity">
    <text evidence="1 7">Belongs to the peptidase S10 family.</text>
</comment>
<evidence type="ECO:0000256" key="7">
    <source>
        <dbReference type="RuleBase" id="RU361156"/>
    </source>
</evidence>
<dbReference type="PANTHER" id="PTHR11802">
    <property type="entry name" value="SERINE PROTEASE FAMILY S10 SERINE CARBOXYPEPTIDASE"/>
    <property type="match status" value="1"/>
</dbReference>
<sequence>MLSLGLAAAVAFAPSQPARGGTLQEVSQPAATAICDGVTQYSGYFKLATGDKHYFYWFFASRSSPATDPVVMWMTGGPGCSSEVALFGENGPCSVSADGSSTIPNAYSWNSKANLLYIDQPAGTGFSYGSGLDHNEAAVAADMYDFVQQFFKAHAALAALDFFVVGESYAGHYVPAVTHEIWRNNRALPEGAIPIRLKGTSVGNGLTDPLIQYRYYKDMAVSTNHHAAAVGKLTHAAMEVATPACIAAIKACQAVAASCIVATEVCNAGLLIPYTLTGKNPYDMREKCEKPPLCYDFSNVGTYLNRPEVRAALGVGTHRWRDCNREVALMFELSGDWMQSYQQQLPDQLNDGIRVLIYAGDQDYICNWLGNQAWTQSLPWPHRGDFNSTTPKVWEVDGKAAGTLQSSHGFSFLRVYDAGHMVPRDQPANALAMLNAFISGSL</sequence>
<reference evidence="8 9" key="1">
    <citation type="journal article" date="2024" name="Science">
        <title>Giant polyketide synthase enzymes in the biosynthesis of giant marine polyether toxins.</title>
        <authorList>
            <person name="Fallon T.R."/>
            <person name="Shende V.V."/>
            <person name="Wierzbicki I.H."/>
            <person name="Pendleton A.L."/>
            <person name="Watervoot N.F."/>
            <person name="Auber R.P."/>
            <person name="Gonzalez D.J."/>
            <person name="Wisecaver J.H."/>
            <person name="Moore B.S."/>
        </authorList>
    </citation>
    <scope>NUCLEOTIDE SEQUENCE [LARGE SCALE GENOMIC DNA]</scope>
    <source>
        <strain evidence="8 9">12B1</strain>
    </source>
</reference>
<evidence type="ECO:0000313" key="9">
    <source>
        <dbReference type="Proteomes" id="UP001515480"/>
    </source>
</evidence>
<dbReference type="AlphaFoldDB" id="A0AB34IKD8"/>
<accession>A0AB34IKD8</accession>
<dbReference type="InterPro" id="IPR029058">
    <property type="entry name" value="AB_hydrolase_fold"/>
</dbReference>
<evidence type="ECO:0000313" key="8">
    <source>
        <dbReference type="EMBL" id="KAL1500122.1"/>
    </source>
</evidence>
<evidence type="ECO:0000256" key="5">
    <source>
        <dbReference type="ARBA" id="ARBA00022801"/>
    </source>
</evidence>